<proteinExistence type="predicted"/>
<keyword evidence="1" id="KW-0175">Coiled coil</keyword>
<sequence>MRGVGCRNERQRPPWRHPHTHRGESSDDDDDDHRKAAVHRPNYTASSPDVDVSALAPACPTLASLGERLRRPPPLFYSEVLADTRRANLPWRTAYAARDAPLHVPVSHWRPSAAPRTQTATNGWEGMSTTPPQEEQANDAPAVRRVGSDDASHSLAMVEHYHVLELEEQLQYWRQRALQMEGCSLKRERVIKEKFAADFAAAQATSEAVIRQLLDKQQRVLARRQPQASASSSFSSVSSAASSRGRRRNSSDNDGNHAQLDELRRRVGELTKRNAALSASLAAAQHAVKETTAAVAASTRTPSAEDAPSHNAETYDDDECDTPARIQLCVVDVVQALLRCLEHVAELRRCCDAAVNTDGLGHPQEEGVSCDAQPEDEQHRHFTRLLLQSLSSSRQVGHRGYSTAVASARREPLVQQLARLCDAMGYLDDLLLTCVDDVVVVGSRVRDEWQQEQQQDARSTHASLHALPPRAEGHGSDQSAQRVSVAQQTTRHDAAATTAEALLKQQQEDNEAALQAQERLLRRSTQAHAAELEQVRDELAQEMMKAARRVSAAEHDCALHAEREAQWRSRVETAEVARDACAQECAVLRHRLEVRQLRGPSFERQSMAAKEEREKGSQNEHHRLADASLLPTRTESTAAAPRRPWTGQPATSEGGSVSGGVGSSARVATTAASPATLEALLHGNNNSGDAPPSPVPERALCSTEDGAHSSNAAPSVEAIAAAVGTGTRDAPVDVATPRRSLSYSPLENAEKPGSIQEVASHARAVDTNDPVMRETAVVGDKGFPMHVVQPSLLADDAAQRRNGAGVSAQQRVRRSASRTPHVVSPSESSSPLARMRAWEERFKSLLTPA</sequence>
<dbReference type="RefSeq" id="XP_015653571.1">
    <property type="nucleotide sequence ID" value="XM_015807913.1"/>
</dbReference>
<feature type="compositionally biased region" description="Polar residues" evidence="2">
    <location>
        <begin position="115"/>
        <end position="135"/>
    </location>
</feature>
<feature type="region of interest" description="Disordered" evidence="2">
    <location>
        <begin position="800"/>
        <end position="834"/>
    </location>
</feature>
<feature type="region of interest" description="Disordered" evidence="2">
    <location>
        <begin position="112"/>
        <end position="148"/>
    </location>
</feature>
<feature type="compositionally biased region" description="Basic and acidic residues" evidence="2">
    <location>
        <begin position="249"/>
        <end position="260"/>
    </location>
</feature>
<feature type="coiled-coil region" evidence="1">
    <location>
        <begin position="496"/>
        <end position="556"/>
    </location>
</feature>
<accession>A0A0N1J4C2</accession>
<dbReference type="Proteomes" id="UP000037923">
    <property type="component" value="Unassembled WGS sequence"/>
</dbReference>
<feature type="region of interest" description="Disordered" evidence="2">
    <location>
        <begin position="602"/>
        <end position="669"/>
    </location>
</feature>
<protein>
    <submittedName>
        <fullName evidence="3">Uncharacterized protein</fullName>
    </submittedName>
</protein>
<dbReference type="EMBL" id="LGTL01000026">
    <property type="protein sequence ID" value="KPA75132.1"/>
    <property type="molecule type" value="Genomic_DNA"/>
</dbReference>
<evidence type="ECO:0000313" key="3">
    <source>
        <dbReference type="EMBL" id="KPA75132.1"/>
    </source>
</evidence>
<feature type="compositionally biased region" description="Low complexity" evidence="2">
    <location>
        <begin position="228"/>
        <end position="243"/>
    </location>
</feature>
<feature type="compositionally biased region" description="Basic and acidic residues" evidence="2">
    <location>
        <begin position="609"/>
        <end position="625"/>
    </location>
</feature>
<feature type="region of interest" description="Disordered" evidence="2">
    <location>
        <begin position="224"/>
        <end position="260"/>
    </location>
</feature>
<feature type="region of interest" description="Disordered" evidence="2">
    <location>
        <begin position="681"/>
        <end position="712"/>
    </location>
</feature>
<feature type="region of interest" description="Disordered" evidence="2">
    <location>
        <begin position="729"/>
        <end position="754"/>
    </location>
</feature>
<evidence type="ECO:0000256" key="2">
    <source>
        <dbReference type="SAM" id="MobiDB-lite"/>
    </source>
</evidence>
<name>A0A0N1J4C2_LEPPY</name>
<organism evidence="3 4">
    <name type="scientific">Leptomonas pyrrhocoris</name>
    <name type="common">Firebug parasite</name>
    <dbReference type="NCBI Taxonomy" id="157538"/>
    <lineage>
        <taxon>Eukaryota</taxon>
        <taxon>Discoba</taxon>
        <taxon>Euglenozoa</taxon>
        <taxon>Kinetoplastea</taxon>
        <taxon>Metakinetoplastina</taxon>
        <taxon>Trypanosomatida</taxon>
        <taxon>Trypanosomatidae</taxon>
        <taxon>Leishmaniinae</taxon>
        <taxon>Leptomonas</taxon>
    </lineage>
</organism>
<dbReference type="GeneID" id="26909080"/>
<feature type="region of interest" description="Disordered" evidence="2">
    <location>
        <begin position="1"/>
        <end position="50"/>
    </location>
</feature>
<evidence type="ECO:0000256" key="1">
    <source>
        <dbReference type="SAM" id="Coils"/>
    </source>
</evidence>
<dbReference type="VEuPathDB" id="TriTrypDB:LpyrH10_26_0920"/>
<reference evidence="3 4" key="1">
    <citation type="submission" date="2015-07" db="EMBL/GenBank/DDBJ databases">
        <title>High-quality genome of monoxenous trypanosomatid Leptomonas pyrrhocoris.</title>
        <authorList>
            <person name="Flegontov P."/>
            <person name="Butenko A."/>
            <person name="Firsov S."/>
            <person name="Vlcek C."/>
            <person name="Logacheva M.D."/>
            <person name="Field M."/>
            <person name="Filatov D."/>
            <person name="Flegontova O."/>
            <person name="Gerasimov E."/>
            <person name="Jackson A.P."/>
            <person name="Kelly S."/>
            <person name="Opperdoes F."/>
            <person name="O'Reilly A."/>
            <person name="Votypka J."/>
            <person name="Yurchenko V."/>
            <person name="Lukes J."/>
        </authorList>
    </citation>
    <scope>NUCLEOTIDE SEQUENCE [LARGE SCALE GENOMIC DNA]</scope>
    <source>
        <strain evidence="3">H10</strain>
    </source>
</reference>
<comment type="caution">
    <text evidence="3">The sequence shown here is derived from an EMBL/GenBank/DDBJ whole genome shotgun (WGS) entry which is preliminary data.</text>
</comment>
<gene>
    <name evidence="3" type="ORF">ABB37_08797</name>
</gene>
<dbReference type="AlphaFoldDB" id="A0A0N1J4C2"/>
<feature type="region of interest" description="Disordered" evidence="2">
    <location>
        <begin position="467"/>
        <end position="494"/>
    </location>
</feature>
<feature type="region of interest" description="Disordered" evidence="2">
    <location>
        <begin position="293"/>
        <end position="318"/>
    </location>
</feature>
<feature type="compositionally biased region" description="Polar residues" evidence="2">
    <location>
        <begin position="476"/>
        <end position="489"/>
    </location>
</feature>
<feature type="compositionally biased region" description="Low complexity" evidence="2">
    <location>
        <begin position="822"/>
        <end position="831"/>
    </location>
</feature>
<dbReference type="OMA" id="TWADAQM"/>
<dbReference type="OrthoDB" id="267779at2759"/>
<keyword evidence="4" id="KW-1185">Reference proteome</keyword>
<evidence type="ECO:0000313" key="4">
    <source>
        <dbReference type="Proteomes" id="UP000037923"/>
    </source>
</evidence>